<feature type="binding site" evidence="2">
    <location>
        <begin position="19"/>
        <end position="26"/>
    </location>
    <ligand>
        <name>substrate</name>
    </ligand>
</feature>
<dbReference type="GO" id="GO:0016791">
    <property type="term" value="F:phosphatase activity"/>
    <property type="evidence" value="ECO:0007669"/>
    <property type="project" value="TreeGrafter"/>
</dbReference>
<dbReference type="PANTHER" id="PTHR48100:SF1">
    <property type="entry name" value="HISTIDINE PHOSPHATASE FAMILY PROTEIN-RELATED"/>
    <property type="match status" value="1"/>
</dbReference>
<dbReference type="SMART" id="SM00855">
    <property type="entry name" value="PGAM"/>
    <property type="match status" value="1"/>
</dbReference>
<proteinExistence type="predicted"/>
<dbReference type="AlphaFoldDB" id="A0A2D3D5X9"/>
<dbReference type="KEGG" id="bcho:BcFMB_06100"/>
<accession>A0A2D3D5X9</accession>
<dbReference type="InterPro" id="IPR013078">
    <property type="entry name" value="His_Pase_superF_clade-1"/>
</dbReference>
<gene>
    <name evidence="3" type="ORF">BcFMB_06100</name>
</gene>
<dbReference type="Pfam" id="PF00300">
    <property type="entry name" value="His_Phos_1"/>
    <property type="match status" value="1"/>
</dbReference>
<feature type="active site" description="Tele-phosphohistidine intermediate" evidence="1">
    <location>
        <position position="20"/>
    </location>
</feature>
<dbReference type="PANTHER" id="PTHR48100">
    <property type="entry name" value="BROAD-SPECIFICITY PHOSPHATASE YOR283W-RELATED"/>
    <property type="match status" value="1"/>
</dbReference>
<dbReference type="EMBL" id="CP018044">
    <property type="protein sequence ID" value="ATU20559.1"/>
    <property type="molecule type" value="Genomic_DNA"/>
</dbReference>
<dbReference type="InterPro" id="IPR029033">
    <property type="entry name" value="His_PPase_superfam"/>
</dbReference>
<name>A0A2D3D5X9_9BIFI</name>
<evidence type="ECO:0000256" key="1">
    <source>
        <dbReference type="PIRSR" id="PIRSR613078-1"/>
    </source>
</evidence>
<feature type="active site" description="Proton donor/acceptor" evidence="1">
    <location>
        <position position="100"/>
    </location>
</feature>
<organism evidence="3 4">
    <name type="scientific">Bifidobacterium choerinum</name>
    <dbReference type="NCBI Taxonomy" id="35760"/>
    <lineage>
        <taxon>Bacteria</taxon>
        <taxon>Bacillati</taxon>
        <taxon>Actinomycetota</taxon>
        <taxon>Actinomycetes</taxon>
        <taxon>Bifidobacteriales</taxon>
        <taxon>Bifidobacteriaceae</taxon>
        <taxon>Bifidobacterium</taxon>
    </lineage>
</organism>
<protein>
    <submittedName>
        <fullName evidence="3">Phosphoglycerate mutase</fullName>
    </submittedName>
</protein>
<dbReference type="CDD" id="cd07067">
    <property type="entry name" value="HP_PGM_like"/>
    <property type="match status" value="1"/>
</dbReference>
<evidence type="ECO:0000313" key="3">
    <source>
        <dbReference type="EMBL" id="ATU20559.1"/>
    </source>
</evidence>
<evidence type="ECO:0000256" key="2">
    <source>
        <dbReference type="PIRSR" id="PIRSR613078-2"/>
    </source>
</evidence>
<dbReference type="Proteomes" id="UP000229907">
    <property type="component" value="Chromosome"/>
</dbReference>
<dbReference type="GO" id="GO:0005737">
    <property type="term" value="C:cytoplasm"/>
    <property type="evidence" value="ECO:0007669"/>
    <property type="project" value="TreeGrafter"/>
</dbReference>
<dbReference type="SUPFAM" id="SSF53254">
    <property type="entry name" value="Phosphoglycerate mutase-like"/>
    <property type="match status" value="1"/>
</dbReference>
<sequence length="243" mass="27232">MGGATMTAIGTVRSITLVRHGRTSYNLAGRVQGSIDIPLDDVGVWQARQTGDALRRLYVERDPVARQLVVASDLRRANRTAHLFADPLGLEVHADPRLRERSFGDWEGMSGEELDAQWPKDFELWCRGLGGEMRHRAESHEHAGERGVEALRDWSHRADADTDLFVFSHGALIENMLQVLFGIGLALPDFVSVTSMRNAHWARLVNAGLDDPDRWILVDYNHGPALADTELWENPTRHKADGR</sequence>
<dbReference type="InterPro" id="IPR050275">
    <property type="entry name" value="PGM_Phosphatase"/>
</dbReference>
<feature type="binding site" evidence="2">
    <location>
        <position position="76"/>
    </location>
    <ligand>
        <name>substrate</name>
    </ligand>
</feature>
<dbReference type="Gene3D" id="3.40.50.1240">
    <property type="entry name" value="Phosphoglycerate mutase-like"/>
    <property type="match status" value="1"/>
</dbReference>
<evidence type="ECO:0000313" key="4">
    <source>
        <dbReference type="Proteomes" id="UP000229907"/>
    </source>
</evidence>
<reference evidence="3 4" key="1">
    <citation type="submission" date="2016-11" db="EMBL/GenBank/DDBJ databases">
        <title>complete genome sequence of Bifidobacterium choerinum strain FMB-1.</title>
        <authorList>
            <person name="Park C.-S."/>
            <person name="Jung D.-H."/>
            <person name="Choi D.-S."/>
        </authorList>
    </citation>
    <scope>NUCLEOTIDE SEQUENCE [LARGE SCALE GENOMIC DNA]</scope>
    <source>
        <strain evidence="3 4">FMB-1</strain>
    </source>
</reference>